<accession>A0ABR4BS33</accession>
<evidence type="ECO:0000313" key="4">
    <source>
        <dbReference type="Proteomes" id="UP001595075"/>
    </source>
</evidence>
<sequence>METQYRRILRILGGGAVGSFEVAASTVIKRKQTNTEYLNKRQQILNVERHCEELRYQILKVACDAAKMEAQPVLEELFLLQNVEAKSHRSLSCTKLEQITVNKIDRLISDADVTIEICLDEDIEHRDWLKRHPDGSIKYAENPPKKYEDVYLLNFGTPDRESLWRALLEVLTFWISHKREWPEVIFLSESFTSPNVAQLLAKLGFTQSYTYFTWLNHAKELHDYMQEICYTGMQEYFRPNFFTNTPDILPEILQTGGRPALQMRLVLAATLSPSYGIYSGFELCESAAVPGCEEYLNSEKYEIRVRNWNQPGNINDLVTKMNRIRAENLALQRLDNIHFFASENNYLLIYSKRHSDNILLIVVNLDPHNTHHGIANIPADFVGILPGGRYEVVDLLSYAVYDWGERNYFIERTKMIAKRLEHDDQSATPAIALNDKRRAARFGIRCSIPNISFSLFVMLFICVGNRDAYGRTNLSPEDLVEGYPAKRILTYFDDAKETSEELREELRDELDKKWSANHRSSVYPNIPAGTGDSTDSNSYDCDDEEEPNNQLLAEYWTSFSTTDNVYTPPSTSFQGINQSFVQIPDANSVYAPPHADLVASIRCTVQT</sequence>
<dbReference type="InterPro" id="IPR017853">
    <property type="entry name" value="GH"/>
</dbReference>
<proteinExistence type="predicted"/>
<dbReference type="SUPFAM" id="SSF51445">
    <property type="entry name" value="(Trans)glycosidases"/>
    <property type="match status" value="1"/>
</dbReference>
<keyword evidence="4" id="KW-1185">Reference proteome</keyword>
<evidence type="ECO:0000259" key="2">
    <source>
        <dbReference type="Pfam" id="PF21702"/>
    </source>
</evidence>
<name>A0ABR4BS33_9HELO</name>
<comment type="caution">
    <text evidence="3">The sequence shown here is derived from an EMBL/GenBank/DDBJ whole genome shotgun (WGS) entry which is preliminary data.</text>
</comment>
<dbReference type="InterPro" id="IPR049171">
    <property type="entry name" value="GLGE_C"/>
</dbReference>
<dbReference type="Pfam" id="PF21702">
    <property type="entry name" value="GLGE_C"/>
    <property type="match status" value="1"/>
</dbReference>
<evidence type="ECO:0000256" key="1">
    <source>
        <dbReference type="SAM" id="MobiDB-lite"/>
    </source>
</evidence>
<feature type="region of interest" description="Disordered" evidence="1">
    <location>
        <begin position="521"/>
        <end position="544"/>
    </location>
</feature>
<protein>
    <recommendedName>
        <fullName evidence="2">Alpha-1,4-glucan:maltose-1-phosphate maltosyltransferase C-terminal domain-containing protein</fullName>
    </recommendedName>
</protein>
<dbReference type="PANTHER" id="PTHR47786:SF2">
    <property type="entry name" value="GLYCOSYL HYDROLASE FAMILY 13 CATALYTIC DOMAIN-CONTAINING PROTEIN"/>
    <property type="match status" value="1"/>
</dbReference>
<dbReference type="Proteomes" id="UP001595075">
    <property type="component" value="Unassembled WGS sequence"/>
</dbReference>
<evidence type="ECO:0000313" key="3">
    <source>
        <dbReference type="EMBL" id="KAL2060477.1"/>
    </source>
</evidence>
<dbReference type="InterPro" id="IPR013780">
    <property type="entry name" value="Glyco_hydro_b"/>
</dbReference>
<organism evidence="3 4">
    <name type="scientific">Oculimacula yallundae</name>
    <dbReference type="NCBI Taxonomy" id="86028"/>
    <lineage>
        <taxon>Eukaryota</taxon>
        <taxon>Fungi</taxon>
        <taxon>Dikarya</taxon>
        <taxon>Ascomycota</taxon>
        <taxon>Pezizomycotina</taxon>
        <taxon>Leotiomycetes</taxon>
        <taxon>Helotiales</taxon>
        <taxon>Ploettnerulaceae</taxon>
        <taxon>Oculimacula</taxon>
    </lineage>
</organism>
<feature type="domain" description="Alpha-1,4-glucan:maltose-1-phosphate maltosyltransferase C-terminal" evidence="2">
    <location>
        <begin position="339"/>
        <end position="408"/>
    </location>
</feature>
<reference evidence="3 4" key="1">
    <citation type="journal article" date="2024" name="Commun. Biol.">
        <title>Comparative genomic analysis of thermophilic fungi reveals convergent evolutionary adaptations and gene losses.</title>
        <authorList>
            <person name="Steindorff A.S."/>
            <person name="Aguilar-Pontes M.V."/>
            <person name="Robinson A.J."/>
            <person name="Andreopoulos B."/>
            <person name="LaButti K."/>
            <person name="Kuo A."/>
            <person name="Mondo S."/>
            <person name="Riley R."/>
            <person name="Otillar R."/>
            <person name="Haridas S."/>
            <person name="Lipzen A."/>
            <person name="Grimwood J."/>
            <person name="Schmutz J."/>
            <person name="Clum A."/>
            <person name="Reid I.D."/>
            <person name="Moisan M.C."/>
            <person name="Butler G."/>
            <person name="Nguyen T.T.M."/>
            <person name="Dewar K."/>
            <person name="Conant G."/>
            <person name="Drula E."/>
            <person name="Henrissat B."/>
            <person name="Hansel C."/>
            <person name="Singer S."/>
            <person name="Hutchinson M.I."/>
            <person name="de Vries R.P."/>
            <person name="Natvig D.O."/>
            <person name="Powell A.J."/>
            <person name="Tsang A."/>
            <person name="Grigoriev I.V."/>
        </authorList>
    </citation>
    <scope>NUCLEOTIDE SEQUENCE [LARGE SCALE GENOMIC DNA]</scope>
    <source>
        <strain evidence="3 4">CBS 494.80</strain>
    </source>
</reference>
<dbReference type="Gene3D" id="2.60.40.1180">
    <property type="entry name" value="Golgi alpha-mannosidase II"/>
    <property type="match status" value="1"/>
</dbReference>
<dbReference type="EMBL" id="JAZHXI010000022">
    <property type="protein sequence ID" value="KAL2060477.1"/>
    <property type="molecule type" value="Genomic_DNA"/>
</dbReference>
<dbReference type="Gene3D" id="3.20.20.80">
    <property type="entry name" value="Glycosidases"/>
    <property type="match status" value="2"/>
</dbReference>
<dbReference type="PANTHER" id="PTHR47786">
    <property type="entry name" value="ALPHA-1,4-GLUCAN:MALTOSE-1-PHOSPHATE MALTOSYLTRANSFERASE"/>
    <property type="match status" value="1"/>
</dbReference>
<gene>
    <name evidence="3" type="ORF">VTL71DRAFT_9508</name>
</gene>